<sequence>MSGGISKLKELQFLSDFVVGRQEENGIQELGGLVNLHGTFEIKKLENVVEGKEARNARIIDKRHIDYLLLKWCSDDERDILDSLRLHHGLKELAIDGYKGTIFPDWVGHSSYQNMTRVSLVYCKN</sequence>
<dbReference type="PANTHER" id="PTHR47186">
    <property type="entry name" value="LEUCINE-RICH REPEAT-CONTAINING PROTEIN 57"/>
    <property type="match status" value="1"/>
</dbReference>
<reference evidence="2 3" key="1">
    <citation type="submission" date="2019-01" db="EMBL/GenBank/DDBJ databases">
        <title>Sequencing of cultivated peanut Arachis hypogaea provides insights into genome evolution and oil improvement.</title>
        <authorList>
            <person name="Chen X."/>
        </authorList>
    </citation>
    <scope>NUCLEOTIDE SEQUENCE [LARGE SCALE GENOMIC DNA]</scope>
    <source>
        <strain evidence="3">cv. Fuhuasheng</strain>
        <tissue evidence="2">Leaves</tissue>
    </source>
</reference>
<protein>
    <recommendedName>
        <fullName evidence="1">R13L1/DRL21-like LRR repeat region domain-containing protein</fullName>
    </recommendedName>
</protein>
<gene>
    <name evidence="2" type="ORF">Ahy_A02g009865</name>
</gene>
<name>A0A445EIG4_ARAHY</name>
<dbReference type="Proteomes" id="UP000289738">
    <property type="component" value="Chromosome A02"/>
</dbReference>
<dbReference type="Pfam" id="PF25019">
    <property type="entry name" value="LRR_R13L1-DRL21"/>
    <property type="match status" value="1"/>
</dbReference>
<dbReference type="InterPro" id="IPR056789">
    <property type="entry name" value="LRR_R13L1-DRL21"/>
</dbReference>
<feature type="domain" description="R13L1/DRL21-like LRR repeat region" evidence="1">
    <location>
        <begin position="27"/>
        <end position="125"/>
    </location>
</feature>
<dbReference type="EMBL" id="SDMP01000002">
    <property type="protein sequence ID" value="RYR75191.1"/>
    <property type="molecule type" value="Genomic_DNA"/>
</dbReference>
<keyword evidence="3" id="KW-1185">Reference proteome</keyword>
<dbReference type="PANTHER" id="PTHR47186:SF3">
    <property type="entry name" value="OS09G0267800 PROTEIN"/>
    <property type="match status" value="1"/>
</dbReference>
<evidence type="ECO:0000313" key="3">
    <source>
        <dbReference type="Proteomes" id="UP000289738"/>
    </source>
</evidence>
<dbReference type="STRING" id="3818.A0A445EIG4"/>
<proteinExistence type="predicted"/>
<evidence type="ECO:0000259" key="1">
    <source>
        <dbReference type="Pfam" id="PF25019"/>
    </source>
</evidence>
<dbReference type="AlphaFoldDB" id="A0A445EIG4"/>
<accession>A0A445EIG4</accession>
<evidence type="ECO:0000313" key="2">
    <source>
        <dbReference type="EMBL" id="RYR75191.1"/>
    </source>
</evidence>
<organism evidence="2 3">
    <name type="scientific">Arachis hypogaea</name>
    <name type="common">Peanut</name>
    <dbReference type="NCBI Taxonomy" id="3818"/>
    <lineage>
        <taxon>Eukaryota</taxon>
        <taxon>Viridiplantae</taxon>
        <taxon>Streptophyta</taxon>
        <taxon>Embryophyta</taxon>
        <taxon>Tracheophyta</taxon>
        <taxon>Spermatophyta</taxon>
        <taxon>Magnoliopsida</taxon>
        <taxon>eudicotyledons</taxon>
        <taxon>Gunneridae</taxon>
        <taxon>Pentapetalae</taxon>
        <taxon>rosids</taxon>
        <taxon>fabids</taxon>
        <taxon>Fabales</taxon>
        <taxon>Fabaceae</taxon>
        <taxon>Papilionoideae</taxon>
        <taxon>50 kb inversion clade</taxon>
        <taxon>dalbergioids sensu lato</taxon>
        <taxon>Dalbergieae</taxon>
        <taxon>Pterocarpus clade</taxon>
        <taxon>Arachis</taxon>
    </lineage>
</organism>
<comment type="caution">
    <text evidence="2">The sequence shown here is derived from an EMBL/GenBank/DDBJ whole genome shotgun (WGS) entry which is preliminary data.</text>
</comment>